<feature type="domain" description="Knr4/Smi1-like" evidence="1">
    <location>
        <begin position="82"/>
        <end position="247"/>
    </location>
</feature>
<reference evidence="2 3" key="1">
    <citation type="submission" date="2019-01" db="EMBL/GenBank/DDBJ databases">
        <title>Flavobacterium sp. nov.,isolated from freshwater.</title>
        <authorList>
            <person name="Zhang R."/>
            <person name="Du Z.-J."/>
        </authorList>
    </citation>
    <scope>NUCLEOTIDE SEQUENCE [LARGE SCALE GENOMIC DNA]</scope>
    <source>
        <strain evidence="2 3">1E403</strain>
    </source>
</reference>
<dbReference type="InterPro" id="IPR018958">
    <property type="entry name" value="Knr4/Smi1-like_dom"/>
</dbReference>
<evidence type="ECO:0000313" key="3">
    <source>
        <dbReference type="Proteomes" id="UP000287527"/>
    </source>
</evidence>
<evidence type="ECO:0000259" key="1">
    <source>
        <dbReference type="SMART" id="SM00860"/>
    </source>
</evidence>
<dbReference type="AlphaFoldDB" id="A0A444GLV6"/>
<evidence type="ECO:0000313" key="2">
    <source>
        <dbReference type="EMBL" id="RWW91954.1"/>
    </source>
</evidence>
<dbReference type="Proteomes" id="UP000287527">
    <property type="component" value="Unassembled WGS sequence"/>
</dbReference>
<keyword evidence="3" id="KW-1185">Reference proteome</keyword>
<gene>
    <name evidence="2" type="ORF">EPI11_17150</name>
</gene>
<dbReference type="EMBL" id="SBII01000015">
    <property type="protein sequence ID" value="RWW91954.1"/>
    <property type="molecule type" value="Genomic_DNA"/>
</dbReference>
<dbReference type="Gene3D" id="3.40.1580.10">
    <property type="entry name" value="SMI1/KNR4-like"/>
    <property type="match status" value="1"/>
</dbReference>
<dbReference type="OrthoDB" id="6637351at2"/>
<dbReference type="InterPro" id="IPR037883">
    <property type="entry name" value="Knr4/Smi1-like_sf"/>
</dbReference>
<sequence length="252" mass="29562">MEKQTFILLIFVMCWKRRRGYSEEFLLVNVGGDFSVFSINAKRFDTCKEIKMHAIKTNRMSYIDEIERLGGINKMYLPTDTTLNIDEILTIENDIGARLPDGLRDFLMKYGVSDFDEEVIFEPISIDAQYIHDEDSSQLDFIFEGSSIGVFYGKDPEEEGAYDIFWNIENYKDRMPSQFLPFATDGMGNQIVMSLKKENYGLIYFWDHEAEWDAEDYYDETGAVMPEEVKYQNLWLLANNFDDFFARLHVEV</sequence>
<comment type="caution">
    <text evidence="2">The sequence shown here is derived from an EMBL/GenBank/DDBJ whole genome shotgun (WGS) entry which is preliminary data.</text>
</comment>
<organism evidence="2 3">
    <name type="scientific">Flavobacterium cerinum</name>
    <dbReference type="NCBI Taxonomy" id="2502784"/>
    <lineage>
        <taxon>Bacteria</taxon>
        <taxon>Pseudomonadati</taxon>
        <taxon>Bacteroidota</taxon>
        <taxon>Flavobacteriia</taxon>
        <taxon>Flavobacteriales</taxon>
        <taxon>Flavobacteriaceae</taxon>
        <taxon>Flavobacterium</taxon>
    </lineage>
</organism>
<accession>A0A444GLV6</accession>
<protein>
    <recommendedName>
        <fullName evidence="1">Knr4/Smi1-like domain-containing protein</fullName>
    </recommendedName>
</protein>
<proteinExistence type="predicted"/>
<dbReference type="SUPFAM" id="SSF160631">
    <property type="entry name" value="SMI1/KNR4-like"/>
    <property type="match status" value="1"/>
</dbReference>
<dbReference type="SMART" id="SM00860">
    <property type="entry name" value="SMI1_KNR4"/>
    <property type="match status" value="1"/>
</dbReference>
<name>A0A444GLV6_9FLAO</name>
<dbReference type="Pfam" id="PF09346">
    <property type="entry name" value="SMI1_KNR4"/>
    <property type="match status" value="1"/>
</dbReference>